<evidence type="ECO:0000313" key="4">
    <source>
        <dbReference type="Proteomes" id="UP001600109"/>
    </source>
</evidence>
<dbReference type="SUPFAM" id="SSF52540">
    <property type="entry name" value="P-loop containing nucleoside triphosphate hydrolases"/>
    <property type="match status" value="1"/>
</dbReference>
<dbReference type="Pfam" id="PF10593">
    <property type="entry name" value="Z1"/>
    <property type="match status" value="1"/>
</dbReference>
<evidence type="ECO:0000313" key="3">
    <source>
        <dbReference type="EMBL" id="MFE3867028.1"/>
    </source>
</evidence>
<name>A0ABW6HSR6_9FLAO</name>
<proteinExistence type="predicted"/>
<dbReference type="EMBL" id="JBHZPZ010000003">
    <property type="protein sequence ID" value="MFE3867028.1"/>
    <property type="molecule type" value="Genomic_DNA"/>
</dbReference>
<comment type="caution">
    <text evidence="3">The sequence shown here is derived from an EMBL/GenBank/DDBJ whole genome shotgun (WGS) entry which is preliminary data.</text>
</comment>
<evidence type="ECO:0000256" key="1">
    <source>
        <dbReference type="SAM" id="MobiDB-lite"/>
    </source>
</evidence>
<organism evidence="3 4">
    <name type="scientific">Flavobacterium xylosi</name>
    <dbReference type="NCBI Taxonomy" id="3230415"/>
    <lineage>
        <taxon>Bacteria</taxon>
        <taxon>Pseudomonadati</taxon>
        <taxon>Bacteroidota</taxon>
        <taxon>Flavobacteriia</taxon>
        <taxon>Flavobacteriales</taxon>
        <taxon>Flavobacteriaceae</taxon>
        <taxon>Flavobacterium</taxon>
    </lineage>
</organism>
<sequence>MMSKGNNRDYIEHIKNYVLNQYVTYESTNGIVDRFFFESEVLKKNTQDALEVISNMFGYKILTLIEFDRIFDIAIKEFRHNHTTSMAPSISLRQSHLETWLTKERIEVLNWNSDEIITYRTRYLKYLESIGRAKSIVEETERSSLEIIKKIGDPLSNDVFFTRGLVVGSVQSGKTANFNAVINSSVDVGYKLIIVLSGIMEDLRRQTQTRIEKEVVGPYLGSDKFDGVGKISSFGQLGEYKNVNQIIVPTSGTSDFNRAMQRAHFSLNNTNILICKKNTSVLQNLILWLNEYLIENNDKHNIPFIIIDDEADNASLNNLGHKGKEYANKINGHIRALLALFNKKTYIGYTATPFANVLQDVNEIPENKWKIKDTKNNTVLEFDQVDNLFPHDFIELLIPPSNYLGPKNFFETRIEEIKKIEPLIGPAVTDYVESFPSRVYKDSSRIPLEVIGFSNKDDFDAYFEKHNGYLDFTNHKDYKERTRATRPNILEDGERIILDDYPKNLPVSLEEAVKCYILSIAVRLSRKQEMSSSKLFHPHNTMLIHISRFSAWQTKTKGLLEKYIKDLKGSLNLDGLKDEGSIFLEFERIWIKYFSYAINNIHSYLPEGYDDVFLTKKTFEEVKQYLFLAIDGVDVKAVNTLTKDELDYSKGEKKYIVVGGNKLSRGFTLEGLTINYFIRNTNYADTLLQMGRWFGYRPGYLDCCKLFTTDETLEKFNQCTWTIEELEAEFKQMSLDGKKPIDYATRVLTHPGTLQITRAGILKNSTVVKWSYADHLLQTTKFHLDKNRINHSWKSFKEFYANNSDGFVKENDYLVLKTTPNNLLTLLDLPNTFSEDFIKPFKMFLELANNLNKLTNWTIAIKTSGASKNELKKADTGFGSDIKLTERGGPKRGYYREKLINEKIFAASGASSNIVTSGKDFSVTLNESEIKKARTNFIRNKNPEVSETEIEKLVKKSNFPENIYRRRIPESEGLLVIYLMDLRKVFLTGEKGEEGEIENIDNVDLAIPLIGYAIGIPPIEENVGGTYLLNKYILENIEKNPETKDEESDEESEYEFEETKELLE</sequence>
<accession>A0ABW6HSR6</accession>
<dbReference type="RefSeq" id="WP_379853678.1">
    <property type="nucleotide sequence ID" value="NZ_JBHZPZ010000003.1"/>
</dbReference>
<evidence type="ECO:0000259" key="2">
    <source>
        <dbReference type="Pfam" id="PF10593"/>
    </source>
</evidence>
<feature type="region of interest" description="Disordered" evidence="1">
    <location>
        <begin position="1040"/>
        <end position="1064"/>
    </location>
</feature>
<gene>
    <name evidence="3" type="ORF">ACFX5E_02950</name>
</gene>
<protein>
    <submittedName>
        <fullName evidence="3">Z1 domain-containing protein</fullName>
    </submittedName>
</protein>
<dbReference type="InterPro" id="IPR018310">
    <property type="entry name" value="Put_endonuclease_Z1-dom"/>
</dbReference>
<dbReference type="InterPro" id="IPR027417">
    <property type="entry name" value="P-loop_NTPase"/>
</dbReference>
<feature type="compositionally biased region" description="Acidic residues" evidence="1">
    <location>
        <begin position="1044"/>
        <end position="1056"/>
    </location>
</feature>
<reference evidence="3 4" key="1">
    <citation type="submission" date="2024-06" db="EMBL/GenBank/DDBJ databases">
        <title>Flavobacterium spp. isolated from glacier.</title>
        <authorList>
            <person name="Han D."/>
        </authorList>
    </citation>
    <scope>NUCLEOTIDE SEQUENCE [LARGE SCALE GENOMIC DNA]</scope>
    <source>
        <strain evidence="3 4">LS2P90</strain>
    </source>
</reference>
<feature type="domain" description="Putative endonuclease Z1" evidence="2">
    <location>
        <begin position="508"/>
        <end position="752"/>
    </location>
</feature>
<dbReference type="Proteomes" id="UP001600109">
    <property type="component" value="Unassembled WGS sequence"/>
</dbReference>
<keyword evidence="4" id="KW-1185">Reference proteome</keyword>